<feature type="transmembrane region" description="Helical" evidence="1">
    <location>
        <begin position="6"/>
        <end position="25"/>
    </location>
</feature>
<keyword evidence="1" id="KW-0812">Transmembrane</keyword>
<comment type="caution">
    <text evidence="2">The sequence shown here is derived from an EMBL/GenBank/DDBJ whole genome shotgun (WGS) entry which is preliminary data.</text>
</comment>
<evidence type="ECO:0000256" key="1">
    <source>
        <dbReference type="SAM" id="Phobius"/>
    </source>
</evidence>
<dbReference type="EMBL" id="NJHN03000054">
    <property type="protein sequence ID" value="KAH9419945.1"/>
    <property type="molecule type" value="Genomic_DNA"/>
</dbReference>
<keyword evidence="1" id="KW-1133">Transmembrane helix</keyword>
<keyword evidence="3" id="KW-1185">Reference proteome</keyword>
<name>A0ABQ8JBG3_DERPT</name>
<evidence type="ECO:0000313" key="2">
    <source>
        <dbReference type="EMBL" id="KAH9419945.1"/>
    </source>
</evidence>
<keyword evidence="1" id="KW-0472">Membrane</keyword>
<dbReference type="Proteomes" id="UP000887458">
    <property type="component" value="Unassembled WGS sequence"/>
</dbReference>
<evidence type="ECO:0000313" key="3">
    <source>
        <dbReference type="Proteomes" id="UP000887458"/>
    </source>
</evidence>
<evidence type="ECO:0008006" key="4">
    <source>
        <dbReference type="Google" id="ProtNLM"/>
    </source>
</evidence>
<proteinExistence type="predicted"/>
<protein>
    <recommendedName>
        <fullName evidence="4">Secreted protein</fullName>
    </recommendedName>
</protein>
<reference evidence="2 3" key="1">
    <citation type="journal article" date="2018" name="J. Allergy Clin. Immunol.">
        <title>High-quality assembly of Dermatophagoides pteronyssinus genome and transcriptome reveals a wide range of novel allergens.</title>
        <authorList>
            <person name="Liu X.Y."/>
            <person name="Yang K.Y."/>
            <person name="Wang M.Q."/>
            <person name="Kwok J.S."/>
            <person name="Zeng X."/>
            <person name="Yang Z."/>
            <person name="Xiao X.J."/>
            <person name="Lau C.P."/>
            <person name="Li Y."/>
            <person name="Huang Z.M."/>
            <person name="Ba J.G."/>
            <person name="Yim A.K."/>
            <person name="Ouyang C.Y."/>
            <person name="Ngai S.M."/>
            <person name="Chan T.F."/>
            <person name="Leung E.L."/>
            <person name="Liu L."/>
            <person name="Liu Z.G."/>
            <person name="Tsui S.K."/>
        </authorList>
    </citation>
    <scope>NUCLEOTIDE SEQUENCE [LARGE SCALE GENOMIC DNA]</scope>
    <source>
        <strain evidence="2">Derp</strain>
    </source>
</reference>
<reference evidence="2 3" key="2">
    <citation type="journal article" date="2022" name="Mol. Biol. Evol.">
        <title>Comparative Genomics Reveals Insights into the Divergent Evolution of Astigmatic Mites and Household Pest Adaptations.</title>
        <authorList>
            <person name="Xiong Q."/>
            <person name="Wan A.T."/>
            <person name="Liu X."/>
            <person name="Fung C.S."/>
            <person name="Xiao X."/>
            <person name="Malainual N."/>
            <person name="Hou J."/>
            <person name="Wang L."/>
            <person name="Wang M."/>
            <person name="Yang K.Y."/>
            <person name="Cui Y."/>
            <person name="Leung E.L."/>
            <person name="Nong W."/>
            <person name="Shin S.K."/>
            <person name="Au S.W."/>
            <person name="Jeong K.Y."/>
            <person name="Chew F.T."/>
            <person name="Hui J.H."/>
            <person name="Leung T.F."/>
            <person name="Tungtrongchitr A."/>
            <person name="Zhong N."/>
            <person name="Liu Z."/>
            <person name="Tsui S.K."/>
        </authorList>
    </citation>
    <scope>NUCLEOTIDE SEQUENCE [LARGE SCALE GENOMIC DNA]</scope>
    <source>
        <strain evidence="2">Derp</strain>
    </source>
</reference>
<organism evidence="2 3">
    <name type="scientific">Dermatophagoides pteronyssinus</name>
    <name type="common">European house dust mite</name>
    <dbReference type="NCBI Taxonomy" id="6956"/>
    <lineage>
        <taxon>Eukaryota</taxon>
        <taxon>Metazoa</taxon>
        <taxon>Ecdysozoa</taxon>
        <taxon>Arthropoda</taxon>
        <taxon>Chelicerata</taxon>
        <taxon>Arachnida</taxon>
        <taxon>Acari</taxon>
        <taxon>Acariformes</taxon>
        <taxon>Sarcoptiformes</taxon>
        <taxon>Astigmata</taxon>
        <taxon>Psoroptidia</taxon>
        <taxon>Analgoidea</taxon>
        <taxon>Pyroglyphidae</taxon>
        <taxon>Dermatophagoidinae</taxon>
        <taxon>Dermatophagoides</taxon>
    </lineage>
</organism>
<sequence length="98" mass="11473">MNNPFIFLMDTILLMINILVTHYRFTRANPAQMNSINFDFQIDHIILMSNYSYIHGLGHCGRYCACTICVDNNNEYNNNFNKKMNINNGENLLNFKSK</sequence>
<gene>
    <name evidence="2" type="ORF">DERP_001778</name>
</gene>
<accession>A0ABQ8JBG3</accession>